<proteinExistence type="predicted"/>
<gene>
    <name evidence="1" type="ORF">E2980_02335</name>
</gene>
<dbReference type="SUPFAM" id="SSF56059">
    <property type="entry name" value="Glutathione synthetase ATP-binding domain-like"/>
    <property type="match status" value="1"/>
</dbReference>
<dbReference type="InterPro" id="IPR026838">
    <property type="entry name" value="YheC/D"/>
</dbReference>
<comment type="caution">
    <text evidence="1">The sequence shown here is derived from an EMBL/GenBank/DDBJ whole genome shotgun (WGS) entry which is preliminary data.</text>
</comment>
<name>A0A4Y8MAR1_9BACL</name>
<evidence type="ECO:0000313" key="2">
    <source>
        <dbReference type="Proteomes" id="UP000297900"/>
    </source>
</evidence>
<sequence length="246" mass="28623">MPQYVGSKWRKTAALLRNPSLRRIIPTTVRFSKRRLKVMLLEYRMVYVKPDVGMHGKGVIRVERMKSGYRFRAGLQDRSYPSFDALYKALLMRIKGRKYLIQRGVHLLKYKGRRFDLRVMAQLNPRKIWETTGIIGRVAAARKIVTNYHGGGTLMSVERLLGRHLSSSEVRDKIRSLRKLGVKAGIAMRRKFTRVCEVGVDVGMDRSLTPWIIEVNTSPDPFIFRKLPDPSIFRKIRRYAKAYGKR</sequence>
<dbReference type="RefSeq" id="WP_135150524.1">
    <property type="nucleotide sequence ID" value="NZ_SOMN01000002.1"/>
</dbReference>
<organism evidence="1 2">
    <name type="scientific">Cohnella luojiensis</name>
    <dbReference type="NCBI Taxonomy" id="652876"/>
    <lineage>
        <taxon>Bacteria</taxon>
        <taxon>Bacillati</taxon>
        <taxon>Bacillota</taxon>
        <taxon>Bacilli</taxon>
        <taxon>Bacillales</taxon>
        <taxon>Paenibacillaceae</taxon>
        <taxon>Cohnella</taxon>
    </lineage>
</organism>
<evidence type="ECO:0000313" key="1">
    <source>
        <dbReference type="EMBL" id="TFE30643.1"/>
    </source>
</evidence>
<keyword evidence="2" id="KW-1185">Reference proteome</keyword>
<dbReference type="AlphaFoldDB" id="A0A4Y8MAR1"/>
<reference evidence="1 2" key="1">
    <citation type="submission" date="2019-03" db="EMBL/GenBank/DDBJ databases">
        <title>Cohnella endophytica sp. nov., a novel endophytic bacterium isolated from bark of Sonneratia apetala.</title>
        <authorList>
            <person name="Tuo L."/>
        </authorList>
    </citation>
    <scope>NUCLEOTIDE SEQUENCE [LARGE SCALE GENOMIC DNA]</scope>
    <source>
        <strain evidence="1 2">CCTCC AB 208254</strain>
    </source>
</reference>
<dbReference type="Proteomes" id="UP000297900">
    <property type="component" value="Unassembled WGS sequence"/>
</dbReference>
<dbReference type="Gene3D" id="3.30.470.20">
    <property type="entry name" value="ATP-grasp fold, B domain"/>
    <property type="match status" value="1"/>
</dbReference>
<dbReference type="OrthoDB" id="7869153at2"/>
<dbReference type="Pfam" id="PF14398">
    <property type="entry name" value="ATPgrasp_YheCD"/>
    <property type="match status" value="1"/>
</dbReference>
<accession>A0A4Y8MAR1</accession>
<dbReference type="EMBL" id="SOMN01000002">
    <property type="protein sequence ID" value="TFE30643.1"/>
    <property type="molecule type" value="Genomic_DNA"/>
</dbReference>
<protein>
    <submittedName>
        <fullName evidence="1">YheC/YheD family protein</fullName>
    </submittedName>
</protein>